<sequence>MHIEIVGADLPLMEITRVVRRMAEELGWEAHWDGEKFQVREGELHPARGCTPAGARALLVTGEAGTGKTALAEAIADALEARDRYYYVQLHSWTDGKRFFDYQTGPAQSEGKGFLTKVAEASQTEG</sequence>
<evidence type="ECO:0000259" key="1">
    <source>
        <dbReference type="Pfam" id="PF13401"/>
    </source>
</evidence>
<accession>E6QGK1</accession>
<dbReference type="Gene3D" id="3.40.50.300">
    <property type="entry name" value="P-loop containing nucleotide triphosphate hydrolases"/>
    <property type="match status" value="1"/>
</dbReference>
<dbReference type="EMBL" id="CABP01000171">
    <property type="protein sequence ID" value="CBI06363.1"/>
    <property type="molecule type" value="Genomic_DNA"/>
</dbReference>
<dbReference type="Pfam" id="PF13401">
    <property type="entry name" value="AAA_22"/>
    <property type="match status" value="1"/>
</dbReference>
<reference evidence="2" key="1">
    <citation type="submission" date="2009-10" db="EMBL/GenBank/DDBJ databases">
        <title>Diversity of trophic interactions inside an arsenic-rich microbial ecosystem.</title>
        <authorList>
            <person name="Bertin P.N."/>
            <person name="Heinrich-Salmeron A."/>
            <person name="Pelletier E."/>
            <person name="Goulhen-Chollet F."/>
            <person name="Arsene-Ploetze F."/>
            <person name="Gallien S."/>
            <person name="Calteau A."/>
            <person name="Vallenet D."/>
            <person name="Casiot C."/>
            <person name="Chane-Woon-Ming B."/>
            <person name="Giloteaux L."/>
            <person name="Barakat M."/>
            <person name="Bonnefoy V."/>
            <person name="Bruneel O."/>
            <person name="Chandler M."/>
            <person name="Cleiss J."/>
            <person name="Duran R."/>
            <person name="Elbaz-Poulichet F."/>
            <person name="Fonknechten N."/>
            <person name="Lauga B."/>
            <person name="Mornico D."/>
            <person name="Ortet P."/>
            <person name="Schaeffer C."/>
            <person name="Siguier P."/>
            <person name="Alexander Thil Smith A."/>
            <person name="Van Dorsselaer A."/>
            <person name="Weissenbach J."/>
            <person name="Medigue C."/>
            <person name="Le Paslier D."/>
        </authorList>
    </citation>
    <scope>NUCLEOTIDE SEQUENCE</scope>
</reference>
<dbReference type="InterPro" id="IPR049945">
    <property type="entry name" value="AAA_22"/>
</dbReference>
<dbReference type="InterPro" id="IPR027417">
    <property type="entry name" value="P-loop_NTPase"/>
</dbReference>
<name>E6QGK1_9ZZZZ</name>
<proteinExistence type="predicted"/>
<dbReference type="GO" id="GO:0016887">
    <property type="term" value="F:ATP hydrolysis activity"/>
    <property type="evidence" value="ECO:0007669"/>
    <property type="project" value="InterPro"/>
</dbReference>
<dbReference type="AlphaFoldDB" id="E6QGK1"/>
<dbReference type="SUPFAM" id="SSF52540">
    <property type="entry name" value="P-loop containing nucleoside triphosphate hydrolases"/>
    <property type="match status" value="1"/>
</dbReference>
<feature type="domain" description="ORC1/DEAH AAA+ ATPase" evidence="1">
    <location>
        <begin position="54"/>
        <end position="100"/>
    </location>
</feature>
<comment type="caution">
    <text evidence="2">The sequence shown here is derived from an EMBL/GenBank/DDBJ whole genome shotgun (WGS) entry which is preliminary data.</text>
</comment>
<organism evidence="2">
    <name type="scientific">mine drainage metagenome</name>
    <dbReference type="NCBI Taxonomy" id="410659"/>
    <lineage>
        <taxon>unclassified sequences</taxon>
        <taxon>metagenomes</taxon>
        <taxon>ecological metagenomes</taxon>
    </lineage>
</organism>
<evidence type="ECO:0000313" key="2">
    <source>
        <dbReference type="EMBL" id="CBI06363.1"/>
    </source>
</evidence>
<gene>
    <name evidence="2" type="ORF">CARN5_0129</name>
</gene>
<protein>
    <recommendedName>
        <fullName evidence="1">ORC1/DEAH AAA+ ATPase domain-containing protein</fullName>
    </recommendedName>
</protein>